<protein>
    <submittedName>
        <fullName evidence="4">DMT family transporter</fullName>
    </submittedName>
</protein>
<feature type="domain" description="EamA" evidence="3">
    <location>
        <begin position="168"/>
        <end position="301"/>
    </location>
</feature>
<feature type="domain" description="EamA" evidence="3">
    <location>
        <begin position="24"/>
        <end position="155"/>
    </location>
</feature>
<dbReference type="RefSeq" id="WP_163744140.1">
    <property type="nucleotide sequence ID" value="NZ_JAAGOA010000028.1"/>
</dbReference>
<dbReference type="GO" id="GO:0016020">
    <property type="term" value="C:membrane"/>
    <property type="evidence" value="ECO:0007669"/>
    <property type="project" value="InterPro"/>
</dbReference>
<feature type="transmembrane region" description="Helical" evidence="2">
    <location>
        <begin position="140"/>
        <end position="162"/>
    </location>
</feature>
<dbReference type="PANTHER" id="PTHR12715:SF4">
    <property type="entry name" value="EAMA DOMAIN-CONTAINING PROTEIN"/>
    <property type="match status" value="1"/>
</dbReference>
<organism evidence="4 5">
    <name type="scientific">Phytoactinopolyspora halotolerans</name>
    <dbReference type="NCBI Taxonomy" id="1981512"/>
    <lineage>
        <taxon>Bacteria</taxon>
        <taxon>Bacillati</taxon>
        <taxon>Actinomycetota</taxon>
        <taxon>Actinomycetes</taxon>
        <taxon>Jiangellales</taxon>
        <taxon>Jiangellaceae</taxon>
        <taxon>Phytoactinopolyspora</taxon>
    </lineage>
</organism>
<accession>A0A6L9SIU1</accession>
<keyword evidence="2" id="KW-1133">Transmembrane helix</keyword>
<dbReference type="PANTHER" id="PTHR12715">
    <property type="entry name" value="TRANSPORTER, DRUG/METABOLITE EXPORTER FAMILY"/>
    <property type="match status" value="1"/>
</dbReference>
<dbReference type="SUPFAM" id="SSF103481">
    <property type="entry name" value="Multidrug resistance efflux transporter EmrE"/>
    <property type="match status" value="2"/>
</dbReference>
<evidence type="ECO:0000256" key="1">
    <source>
        <dbReference type="ARBA" id="ARBA00007362"/>
    </source>
</evidence>
<keyword evidence="2" id="KW-0472">Membrane</keyword>
<feature type="transmembrane region" description="Helical" evidence="2">
    <location>
        <begin position="110"/>
        <end position="133"/>
    </location>
</feature>
<feature type="transmembrane region" description="Helical" evidence="2">
    <location>
        <begin position="84"/>
        <end position="104"/>
    </location>
</feature>
<name>A0A6L9SIU1_9ACTN</name>
<feature type="transmembrane region" description="Helical" evidence="2">
    <location>
        <begin position="285"/>
        <end position="301"/>
    </location>
</feature>
<dbReference type="Pfam" id="PF00892">
    <property type="entry name" value="EamA"/>
    <property type="match status" value="2"/>
</dbReference>
<feature type="transmembrane region" description="Helical" evidence="2">
    <location>
        <begin position="24"/>
        <end position="45"/>
    </location>
</feature>
<evidence type="ECO:0000256" key="2">
    <source>
        <dbReference type="SAM" id="Phobius"/>
    </source>
</evidence>
<feature type="transmembrane region" description="Helical" evidence="2">
    <location>
        <begin position="197"/>
        <end position="216"/>
    </location>
</feature>
<evidence type="ECO:0000313" key="4">
    <source>
        <dbReference type="EMBL" id="NEE03990.1"/>
    </source>
</evidence>
<comment type="caution">
    <text evidence="4">The sequence shown here is derived from an EMBL/GenBank/DDBJ whole genome shotgun (WGS) entry which is preliminary data.</text>
</comment>
<feature type="transmembrane region" description="Helical" evidence="2">
    <location>
        <begin position="228"/>
        <end position="253"/>
    </location>
</feature>
<dbReference type="Proteomes" id="UP000475214">
    <property type="component" value="Unassembled WGS sequence"/>
</dbReference>
<keyword evidence="5" id="KW-1185">Reference proteome</keyword>
<feature type="transmembrane region" description="Helical" evidence="2">
    <location>
        <begin position="51"/>
        <end position="72"/>
    </location>
</feature>
<sequence>MNAVTTTIAPAPVSAAPAQQYRTVLAAAVTVVLWASAFVGIRMIGSTYSPGALAFGRIAVGALVLGVIAWRYGRLTLPTGRARWLVVAYGAVWFAAYTAVLNLAEHHLDAGTAALLVNVAPILVAVFAGVFFAEGFPRPLVVGIGIAFSGVVLIAAGGSGGGSVNETIGIWLGLLTALLYASGVLMQKIVLRSVDAVTATFFGCAAGALVLVPFAPQFVEQSLTASGGAMAGVVYLGVFPTAIAFSTWAYALARTDAGRMTATTLTVPAIAILLSWAFLGELPTVVGMIGGSLCLLGVAISRRRPR</sequence>
<gene>
    <name evidence="4" type="ORF">G1H10_27860</name>
</gene>
<dbReference type="EMBL" id="JAAGOA010000028">
    <property type="protein sequence ID" value="NEE03990.1"/>
    <property type="molecule type" value="Genomic_DNA"/>
</dbReference>
<reference evidence="4 5" key="1">
    <citation type="submission" date="2020-02" db="EMBL/GenBank/DDBJ databases">
        <authorList>
            <person name="Li X.-J."/>
            <person name="Han X.-M."/>
        </authorList>
    </citation>
    <scope>NUCLEOTIDE SEQUENCE [LARGE SCALE GENOMIC DNA]</scope>
    <source>
        <strain evidence="4 5">CCTCC AB 2017055</strain>
    </source>
</reference>
<feature type="transmembrane region" description="Helical" evidence="2">
    <location>
        <begin position="168"/>
        <end position="185"/>
    </location>
</feature>
<proteinExistence type="inferred from homology"/>
<evidence type="ECO:0000259" key="3">
    <source>
        <dbReference type="Pfam" id="PF00892"/>
    </source>
</evidence>
<dbReference type="AlphaFoldDB" id="A0A6L9SIU1"/>
<feature type="transmembrane region" description="Helical" evidence="2">
    <location>
        <begin position="260"/>
        <end position="279"/>
    </location>
</feature>
<dbReference type="InterPro" id="IPR052756">
    <property type="entry name" value="Alkyne_AA_exporter"/>
</dbReference>
<dbReference type="InterPro" id="IPR000620">
    <property type="entry name" value="EamA_dom"/>
</dbReference>
<comment type="similarity">
    <text evidence="1">Belongs to the EamA transporter family.</text>
</comment>
<evidence type="ECO:0000313" key="5">
    <source>
        <dbReference type="Proteomes" id="UP000475214"/>
    </source>
</evidence>
<dbReference type="InterPro" id="IPR037185">
    <property type="entry name" value="EmrE-like"/>
</dbReference>
<keyword evidence="2" id="KW-0812">Transmembrane</keyword>